<evidence type="ECO:0000256" key="10">
    <source>
        <dbReference type="SAM" id="Phobius"/>
    </source>
</evidence>
<comment type="caution">
    <text evidence="12">The sequence shown here is derived from an EMBL/GenBank/DDBJ whole genome shotgun (WGS) entry which is preliminary data.</text>
</comment>
<feature type="transmembrane region" description="Helical" evidence="10">
    <location>
        <begin position="282"/>
        <end position="301"/>
    </location>
</feature>
<dbReference type="PANTHER" id="PTHR43646:SF2">
    <property type="entry name" value="GLYCOSYLTRANSFERASE 2-LIKE DOMAIN-CONTAINING PROTEIN"/>
    <property type="match status" value="1"/>
</dbReference>
<feature type="transmembrane region" description="Helical" evidence="10">
    <location>
        <begin position="254"/>
        <end position="275"/>
    </location>
</feature>
<dbReference type="InterPro" id="IPR029044">
    <property type="entry name" value="Nucleotide-diphossugar_trans"/>
</dbReference>
<gene>
    <name evidence="12" type="ORF">CLV46_0767</name>
</gene>
<accession>A0A2M9CH97</accession>
<comment type="function">
    <text evidence="6">Catalyzes the glycosylation of 4,4'-diaponeurosporenoate, i.e. the esterification of glucose at the C1'' position with the carboxyl group of 4,4'-diaponeurosporenic acid, to form glycosyl-4,4'-diaponeurosporenoate. This is a step in the biosynthesis of staphyloxanthin, an orange pigment present in most staphylococci strains.</text>
</comment>
<dbReference type="RefSeq" id="WP_100363548.1">
    <property type="nucleotide sequence ID" value="NZ_PGFF01000001.1"/>
</dbReference>
<dbReference type="OrthoDB" id="3672893at2"/>
<dbReference type="GO" id="GO:0005886">
    <property type="term" value="C:plasma membrane"/>
    <property type="evidence" value="ECO:0007669"/>
    <property type="project" value="UniProtKB-SubCell"/>
</dbReference>
<keyword evidence="3" id="KW-0328">Glycosyltransferase</keyword>
<feature type="transmembrane region" description="Helical" evidence="10">
    <location>
        <begin position="313"/>
        <end position="334"/>
    </location>
</feature>
<comment type="subcellular location">
    <subcellularLocation>
        <location evidence="1">Cell membrane</location>
    </subcellularLocation>
</comment>
<dbReference type="Gene3D" id="3.90.550.10">
    <property type="entry name" value="Spore Coat Polysaccharide Biosynthesis Protein SpsA, Chain A"/>
    <property type="match status" value="1"/>
</dbReference>
<evidence type="ECO:0000256" key="4">
    <source>
        <dbReference type="ARBA" id="ARBA00022679"/>
    </source>
</evidence>
<feature type="domain" description="Glycosyltransferase 2-like" evidence="11">
    <location>
        <begin position="6"/>
        <end position="95"/>
    </location>
</feature>
<evidence type="ECO:0000313" key="12">
    <source>
        <dbReference type="EMBL" id="PJJ71225.1"/>
    </source>
</evidence>
<dbReference type="GO" id="GO:0016757">
    <property type="term" value="F:glycosyltransferase activity"/>
    <property type="evidence" value="ECO:0007669"/>
    <property type="project" value="UniProtKB-KW"/>
</dbReference>
<reference evidence="12 13" key="1">
    <citation type="submission" date="2017-11" db="EMBL/GenBank/DDBJ databases">
        <title>Genomic Encyclopedia of Archaeal and Bacterial Type Strains, Phase II (KMG-II): From Individual Species to Whole Genera.</title>
        <authorList>
            <person name="Goeker M."/>
        </authorList>
    </citation>
    <scope>NUCLEOTIDE SEQUENCE [LARGE SCALE GENOMIC DNA]</scope>
    <source>
        <strain evidence="12 13">DSM 27393</strain>
    </source>
</reference>
<dbReference type="InterPro" id="IPR001173">
    <property type="entry name" value="Glyco_trans_2-like"/>
</dbReference>
<comment type="pathway">
    <text evidence="7">Carotenoid biosynthesis; staphyloxanthin biosynthesis; staphyloxanthin from farnesyl diphosphate: step 4/5.</text>
</comment>
<comment type="similarity">
    <text evidence="8">Belongs to the glycosyltransferase 2 family. CrtQ subfamily.</text>
</comment>
<evidence type="ECO:0000256" key="2">
    <source>
        <dbReference type="ARBA" id="ARBA00022475"/>
    </source>
</evidence>
<keyword evidence="13" id="KW-1185">Reference proteome</keyword>
<keyword evidence="4 12" id="KW-0808">Transferase</keyword>
<evidence type="ECO:0000256" key="1">
    <source>
        <dbReference type="ARBA" id="ARBA00004236"/>
    </source>
</evidence>
<evidence type="ECO:0000256" key="5">
    <source>
        <dbReference type="ARBA" id="ARBA00023136"/>
    </source>
</evidence>
<dbReference type="PANTHER" id="PTHR43646">
    <property type="entry name" value="GLYCOSYLTRANSFERASE"/>
    <property type="match status" value="1"/>
</dbReference>
<name>A0A2M9CH97_9MICO</name>
<keyword evidence="10" id="KW-0812">Transmembrane</keyword>
<evidence type="ECO:0000256" key="7">
    <source>
        <dbReference type="ARBA" id="ARBA00037904"/>
    </source>
</evidence>
<evidence type="ECO:0000256" key="9">
    <source>
        <dbReference type="ARBA" id="ARBA00040345"/>
    </source>
</evidence>
<dbReference type="Pfam" id="PF00535">
    <property type="entry name" value="Glycos_transf_2"/>
    <property type="match status" value="1"/>
</dbReference>
<dbReference type="EMBL" id="PGFF01000001">
    <property type="protein sequence ID" value="PJJ71225.1"/>
    <property type="molecule type" value="Genomic_DNA"/>
</dbReference>
<evidence type="ECO:0000256" key="3">
    <source>
        <dbReference type="ARBA" id="ARBA00022676"/>
    </source>
</evidence>
<evidence type="ECO:0000259" key="11">
    <source>
        <dbReference type="Pfam" id="PF00535"/>
    </source>
</evidence>
<protein>
    <recommendedName>
        <fullName evidence="9">4,4'-diaponeurosporenoate glycosyltransferase</fullName>
    </recommendedName>
</protein>
<evidence type="ECO:0000256" key="6">
    <source>
        <dbReference type="ARBA" id="ARBA00037281"/>
    </source>
</evidence>
<keyword evidence="10" id="KW-1133">Transmembrane helix</keyword>
<proteinExistence type="inferred from homology"/>
<organism evidence="12 13">
    <name type="scientific">Diaminobutyricimonas aerilata</name>
    <dbReference type="NCBI Taxonomy" id="1162967"/>
    <lineage>
        <taxon>Bacteria</taxon>
        <taxon>Bacillati</taxon>
        <taxon>Actinomycetota</taxon>
        <taxon>Actinomycetes</taxon>
        <taxon>Micrococcales</taxon>
        <taxon>Microbacteriaceae</taxon>
        <taxon>Diaminobutyricimonas</taxon>
    </lineage>
</organism>
<keyword evidence="5 10" id="KW-0472">Membrane</keyword>
<sequence length="350" mass="38362">MDVELSVVIPAYNSAPWLPSTLDALADALAQADMPFEILVVDDGSTDDTSSVVRTWSTTHQVPVRILRQTNSGRFLARWAGVTAAAGSRLLLLDSRVLLHRGALAHVEAVERRSQQQETWNAHVVTDGAGPLVTLFWEVPVHVFWGRYLRAPRATHIDLRNFDRLPKGTTAFLVERMSFLEAARACWPEGDARFVSDDTRLLRYLCARSSLRLDPSFSATYRARTSLGAFLAHARDRGTLFVDSYAGTSVFRTVTLLLLVAAPIAILTVIAWLALAGAWTGAAAVLIASLVALALPAALALRNGVAHRAVASYFAYSVPFALWFWAGLTRGAIIHRRKFVRASRVTEEAS</sequence>
<dbReference type="Proteomes" id="UP000228758">
    <property type="component" value="Unassembled WGS sequence"/>
</dbReference>
<evidence type="ECO:0000256" key="8">
    <source>
        <dbReference type="ARBA" id="ARBA00038120"/>
    </source>
</evidence>
<dbReference type="CDD" id="cd00761">
    <property type="entry name" value="Glyco_tranf_GTA_type"/>
    <property type="match status" value="1"/>
</dbReference>
<dbReference type="SUPFAM" id="SSF53448">
    <property type="entry name" value="Nucleotide-diphospho-sugar transferases"/>
    <property type="match status" value="1"/>
</dbReference>
<keyword evidence="2" id="KW-1003">Cell membrane</keyword>
<dbReference type="AlphaFoldDB" id="A0A2M9CH97"/>
<evidence type="ECO:0000313" key="13">
    <source>
        <dbReference type="Proteomes" id="UP000228758"/>
    </source>
</evidence>